<dbReference type="CDD" id="cd02440">
    <property type="entry name" value="AdoMet_MTases"/>
    <property type="match status" value="1"/>
</dbReference>
<dbReference type="InterPro" id="IPR013216">
    <property type="entry name" value="Methyltransf_11"/>
</dbReference>
<evidence type="ECO:0000313" key="2">
    <source>
        <dbReference type="EMBL" id="MCG7508751.1"/>
    </source>
</evidence>
<keyword evidence="3" id="KW-1185">Reference proteome</keyword>
<dbReference type="InterPro" id="IPR052356">
    <property type="entry name" value="Thiol_S-MT"/>
</dbReference>
<dbReference type="SUPFAM" id="SSF53335">
    <property type="entry name" value="S-adenosyl-L-methionine-dependent methyltransferases"/>
    <property type="match status" value="1"/>
</dbReference>
<organism evidence="2 3">
    <name type="scientific">Mesorhizobium retamae</name>
    <dbReference type="NCBI Taxonomy" id="2912854"/>
    <lineage>
        <taxon>Bacteria</taxon>
        <taxon>Pseudomonadati</taxon>
        <taxon>Pseudomonadota</taxon>
        <taxon>Alphaproteobacteria</taxon>
        <taxon>Hyphomicrobiales</taxon>
        <taxon>Phyllobacteriaceae</taxon>
        <taxon>Mesorhizobium</taxon>
    </lineage>
</organism>
<feature type="domain" description="Methyltransferase type 11" evidence="1">
    <location>
        <begin position="43"/>
        <end position="137"/>
    </location>
</feature>
<accession>A0ABS9QMU4</accession>
<dbReference type="Pfam" id="PF08241">
    <property type="entry name" value="Methyltransf_11"/>
    <property type="match status" value="1"/>
</dbReference>
<dbReference type="EMBL" id="JAKREW010000052">
    <property type="protein sequence ID" value="MCG7508751.1"/>
    <property type="molecule type" value="Genomic_DNA"/>
</dbReference>
<keyword evidence="2" id="KW-0808">Transferase</keyword>
<dbReference type="Gene3D" id="3.40.50.150">
    <property type="entry name" value="Vaccinia Virus protein VP39"/>
    <property type="match status" value="1"/>
</dbReference>
<dbReference type="RefSeq" id="WP_239370259.1">
    <property type="nucleotide sequence ID" value="NZ_JAKREW010000052.1"/>
</dbReference>
<evidence type="ECO:0000313" key="3">
    <source>
        <dbReference type="Proteomes" id="UP001201701"/>
    </source>
</evidence>
<dbReference type="GO" id="GO:0032259">
    <property type="term" value="P:methylation"/>
    <property type="evidence" value="ECO:0007669"/>
    <property type="project" value="UniProtKB-KW"/>
</dbReference>
<sequence>MCRSCLSWYGRRIAPYLVHAGCSSEAFSRMRRRMVPHAQGVVVEVGFGSGLNLPYYDAVKVTRLIGVDPDGTMLALAKRRAMPFDVECLQARGESMPLADGLADTVVVAYAFCTVQQPEAALAEIRRILKPDGRLIFLEHGQANANWRRRLQDRLNRAWGALAGGCKLNRDPFQLVADARFDIRDSWHEKFPPAFWLLGSHYAGIGIRQSD</sequence>
<dbReference type="PANTHER" id="PTHR45036">
    <property type="entry name" value="METHYLTRANSFERASE LIKE 7B"/>
    <property type="match status" value="1"/>
</dbReference>
<dbReference type="InterPro" id="IPR029063">
    <property type="entry name" value="SAM-dependent_MTases_sf"/>
</dbReference>
<gene>
    <name evidence="2" type="ORF">L4923_27315</name>
</gene>
<dbReference type="PANTHER" id="PTHR45036:SF1">
    <property type="entry name" value="METHYLTRANSFERASE LIKE 7A"/>
    <property type="match status" value="1"/>
</dbReference>
<keyword evidence="2" id="KW-0489">Methyltransferase</keyword>
<name>A0ABS9QMU4_9HYPH</name>
<comment type="caution">
    <text evidence="2">The sequence shown here is derived from an EMBL/GenBank/DDBJ whole genome shotgun (WGS) entry which is preliminary data.</text>
</comment>
<evidence type="ECO:0000259" key="1">
    <source>
        <dbReference type="Pfam" id="PF08241"/>
    </source>
</evidence>
<dbReference type="GO" id="GO:0008168">
    <property type="term" value="F:methyltransferase activity"/>
    <property type="evidence" value="ECO:0007669"/>
    <property type="project" value="UniProtKB-KW"/>
</dbReference>
<proteinExistence type="predicted"/>
<protein>
    <submittedName>
        <fullName evidence="2">Class I SAM-dependent methyltransferase</fullName>
    </submittedName>
</protein>
<dbReference type="Proteomes" id="UP001201701">
    <property type="component" value="Unassembled WGS sequence"/>
</dbReference>
<reference evidence="2 3" key="1">
    <citation type="submission" date="2022-02" db="EMBL/GenBank/DDBJ databases">
        <title>Draft genome sequence of Mezorhizobium retamae strain IRAMC:0171 isolated from Retama raetam nodules.</title>
        <authorList>
            <person name="Bengaied R."/>
            <person name="Sbissi I."/>
            <person name="Huber K."/>
            <person name="Ghodbane F."/>
            <person name="Nouioui I."/>
            <person name="Tarhouni M."/>
            <person name="Gtari M."/>
        </authorList>
    </citation>
    <scope>NUCLEOTIDE SEQUENCE [LARGE SCALE GENOMIC DNA]</scope>
    <source>
        <strain evidence="2 3">IRAMC:0171</strain>
    </source>
</reference>